<evidence type="ECO:0000313" key="1">
    <source>
        <dbReference type="EMBL" id="JAP19538.1"/>
    </source>
</evidence>
<feature type="non-terminal residue" evidence="1">
    <location>
        <position position="1"/>
    </location>
</feature>
<organism evidence="1">
    <name type="scientific">Solanum chacoense</name>
    <name type="common">Chaco potato</name>
    <dbReference type="NCBI Taxonomy" id="4108"/>
    <lineage>
        <taxon>Eukaryota</taxon>
        <taxon>Viridiplantae</taxon>
        <taxon>Streptophyta</taxon>
        <taxon>Embryophyta</taxon>
        <taxon>Tracheophyta</taxon>
        <taxon>Spermatophyta</taxon>
        <taxon>Magnoliopsida</taxon>
        <taxon>eudicotyledons</taxon>
        <taxon>Gunneridae</taxon>
        <taxon>Pentapetalae</taxon>
        <taxon>asterids</taxon>
        <taxon>lamiids</taxon>
        <taxon>Solanales</taxon>
        <taxon>Solanaceae</taxon>
        <taxon>Solanoideae</taxon>
        <taxon>Solaneae</taxon>
        <taxon>Solanum</taxon>
    </lineage>
</organism>
<accession>A0A0V0HGE9</accession>
<dbReference type="AlphaFoldDB" id="A0A0V0HGE9"/>
<proteinExistence type="predicted"/>
<protein>
    <submittedName>
        <fullName evidence="1">Putative ovule protein</fullName>
    </submittedName>
</protein>
<sequence>FLSLSTLLSASDELFNGYSTCSLLFSLCLHLSQSLLKISLSLPPPAQVLLRDLGDISMATPALL</sequence>
<dbReference type="EMBL" id="GEDG01019929">
    <property type="protein sequence ID" value="JAP19538.1"/>
    <property type="molecule type" value="Transcribed_RNA"/>
</dbReference>
<reference evidence="1" key="1">
    <citation type="submission" date="2015-12" db="EMBL/GenBank/DDBJ databases">
        <title>Gene expression during late stages of embryo sac development: a critical building block for successful pollen-pistil interactions.</title>
        <authorList>
            <person name="Liu Y."/>
            <person name="Joly V."/>
            <person name="Sabar M."/>
            <person name="Matton D.P."/>
        </authorList>
    </citation>
    <scope>NUCLEOTIDE SEQUENCE</scope>
</reference>
<name>A0A0V0HGE9_SOLCH</name>